<dbReference type="InterPro" id="IPR009288">
    <property type="entry name" value="AIG2-like_dom"/>
</dbReference>
<dbReference type="InterPro" id="IPR013024">
    <property type="entry name" value="GGCT-like"/>
</dbReference>
<keyword evidence="1" id="KW-0456">Lyase</keyword>
<dbReference type="Gene3D" id="3.10.490.10">
    <property type="entry name" value="Gamma-glutamyl cyclotransferase-like"/>
    <property type="match status" value="1"/>
</dbReference>
<dbReference type="SUPFAM" id="SSF110857">
    <property type="entry name" value="Gamma-glutamyl cyclotransferase-like"/>
    <property type="match status" value="1"/>
</dbReference>
<organism evidence="4">
    <name type="scientific">bioreactor metagenome</name>
    <dbReference type="NCBI Taxonomy" id="1076179"/>
    <lineage>
        <taxon>unclassified sequences</taxon>
        <taxon>metagenomes</taxon>
        <taxon>ecological metagenomes</taxon>
    </lineage>
</organism>
<dbReference type="EMBL" id="VSSQ01012893">
    <property type="protein sequence ID" value="MPM50274.1"/>
    <property type="molecule type" value="Genomic_DNA"/>
</dbReference>
<reference evidence="4" key="1">
    <citation type="submission" date="2019-08" db="EMBL/GenBank/DDBJ databases">
        <authorList>
            <person name="Kucharzyk K."/>
            <person name="Murdoch R.W."/>
            <person name="Higgins S."/>
            <person name="Loffler F."/>
        </authorList>
    </citation>
    <scope>NUCLEOTIDE SEQUENCE</scope>
</reference>
<evidence type="ECO:0000259" key="2">
    <source>
        <dbReference type="Pfam" id="PF06094"/>
    </source>
</evidence>
<accession>A0A645ABJ1</accession>
<protein>
    <recommendedName>
        <fullName evidence="2">Gamma-glutamylcyclotransferase AIG2-like domain-containing protein</fullName>
    </recommendedName>
</protein>
<feature type="domain" description="Gamma-glutamylcyclotransferase AIG2-like" evidence="2">
    <location>
        <begin position="21"/>
        <end position="107"/>
    </location>
</feature>
<dbReference type="InterPro" id="IPR017939">
    <property type="entry name" value="G-Glutamylcylcotransferase"/>
</dbReference>
<name>A0A645ABJ1_9ZZZZ</name>
<gene>
    <name evidence="3" type="ORF">SDC9_97010</name>
    <name evidence="4" type="ORF">SDC9_97012</name>
</gene>
<proteinExistence type="predicted"/>
<sequence>MNNRYYAAYGAGLNRAEMAKRCPTAKPIGASILRNYRLIFRGSHAAAVANIEPAKGCSVPILIWEITPADEMSLNLYEGFPHLFEKQQLRVRLDGKLVNCMTYVMLGDRPLGKPSAFYYSAVLEGYKAAGFDAEILRNAVQNESDEAPDS</sequence>
<dbReference type="PANTHER" id="PTHR12935:SF0">
    <property type="entry name" value="GAMMA-GLUTAMYLCYCLOTRANSFERASE"/>
    <property type="match status" value="1"/>
</dbReference>
<dbReference type="CDD" id="cd06661">
    <property type="entry name" value="GGCT_like"/>
    <property type="match status" value="1"/>
</dbReference>
<evidence type="ECO:0000256" key="1">
    <source>
        <dbReference type="ARBA" id="ARBA00023239"/>
    </source>
</evidence>
<dbReference type="AlphaFoldDB" id="A0A645ABJ1"/>
<dbReference type="GO" id="GO:0003839">
    <property type="term" value="F:gamma-glutamylcyclotransferase activity"/>
    <property type="evidence" value="ECO:0007669"/>
    <property type="project" value="InterPro"/>
</dbReference>
<dbReference type="InterPro" id="IPR036568">
    <property type="entry name" value="GGCT-like_sf"/>
</dbReference>
<dbReference type="Pfam" id="PF06094">
    <property type="entry name" value="GGACT"/>
    <property type="match status" value="1"/>
</dbReference>
<evidence type="ECO:0000313" key="3">
    <source>
        <dbReference type="EMBL" id="MPM50274.1"/>
    </source>
</evidence>
<comment type="caution">
    <text evidence="4">The sequence shown here is derived from an EMBL/GenBank/DDBJ whole genome shotgun (WGS) entry which is preliminary data.</text>
</comment>
<dbReference type="PANTHER" id="PTHR12935">
    <property type="entry name" value="GAMMA-GLUTAMYLCYCLOTRANSFERASE"/>
    <property type="match status" value="1"/>
</dbReference>
<dbReference type="EMBL" id="VSSQ01012893">
    <property type="protein sequence ID" value="MPM50276.1"/>
    <property type="molecule type" value="Genomic_DNA"/>
</dbReference>
<evidence type="ECO:0000313" key="4">
    <source>
        <dbReference type="EMBL" id="MPM50276.1"/>
    </source>
</evidence>